<feature type="domain" description="G-protein coupled receptors family 2 profile 2" evidence="12">
    <location>
        <begin position="305"/>
        <end position="457"/>
    </location>
</feature>
<evidence type="ECO:0000259" key="12">
    <source>
        <dbReference type="PROSITE" id="PS50261"/>
    </source>
</evidence>
<protein>
    <recommendedName>
        <fullName evidence="12">G-protein coupled receptors family 2 profile 2 domain-containing protein</fullName>
    </recommendedName>
</protein>
<keyword evidence="3 10" id="KW-0812">Transmembrane</keyword>
<dbReference type="OrthoDB" id="8182178at2759"/>
<evidence type="ECO:0000256" key="11">
    <source>
        <dbReference type="SAM" id="SignalP"/>
    </source>
</evidence>
<dbReference type="KEGG" id="api:100162913"/>
<keyword evidence="8" id="KW-0675">Receptor</keyword>
<evidence type="ECO:0000256" key="7">
    <source>
        <dbReference type="ARBA" id="ARBA00023136"/>
    </source>
</evidence>
<evidence type="ECO:0000256" key="2">
    <source>
        <dbReference type="ARBA" id="ARBA00008979"/>
    </source>
</evidence>
<evidence type="ECO:0000313" key="13">
    <source>
        <dbReference type="EnsemblMetazoa" id="XP_008184661.1"/>
    </source>
</evidence>
<comment type="similarity">
    <text evidence="2">Belongs to the G-protein coupled receptor 2 family. Mth subfamily.</text>
</comment>
<evidence type="ECO:0000256" key="9">
    <source>
        <dbReference type="ARBA" id="ARBA00023224"/>
    </source>
</evidence>
<evidence type="ECO:0000313" key="14">
    <source>
        <dbReference type="Proteomes" id="UP000007819"/>
    </source>
</evidence>
<evidence type="ECO:0000256" key="3">
    <source>
        <dbReference type="ARBA" id="ARBA00022692"/>
    </source>
</evidence>
<dbReference type="InterPro" id="IPR017981">
    <property type="entry name" value="GPCR_2-like_7TM"/>
</dbReference>
<reference evidence="13" key="2">
    <citation type="submission" date="2022-06" db="UniProtKB">
        <authorList>
            <consortium name="EnsemblMetazoa"/>
        </authorList>
    </citation>
    <scope>IDENTIFICATION</scope>
</reference>
<reference evidence="14" key="1">
    <citation type="submission" date="2010-06" db="EMBL/GenBank/DDBJ databases">
        <authorList>
            <person name="Jiang H."/>
            <person name="Abraham K."/>
            <person name="Ali S."/>
            <person name="Alsbrooks S.L."/>
            <person name="Anim B.N."/>
            <person name="Anosike U.S."/>
            <person name="Attaway T."/>
            <person name="Bandaranaike D.P."/>
            <person name="Battles P.K."/>
            <person name="Bell S.N."/>
            <person name="Bell A.V."/>
            <person name="Beltran B."/>
            <person name="Bickham C."/>
            <person name="Bustamante Y."/>
            <person name="Caleb T."/>
            <person name="Canada A."/>
            <person name="Cardenas V."/>
            <person name="Carter K."/>
            <person name="Chacko J."/>
            <person name="Chandrabose M.N."/>
            <person name="Chavez D."/>
            <person name="Chavez A."/>
            <person name="Chen L."/>
            <person name="Chu H.-S."/>
            <person name="Claassen K.J."/>
            <person name="Cockrell R."/>
            <person name="Collins M."/>
            <person name="Cooper J.A."/>
            <person name="Cree A."/>
            <person name="Curry S.M."/>
            <person name="Da Y."/>
            <person name="Dao M.D."/>
            <person name="Das B."/>
            <person name="Davila M.-L."/>
            <person name="Davy-Carroll L."/>
            <person name="Denson S."/>
            <person name="Dinh H."/>
            <person name="Ebong V.E."/>
            <person name="Edwards J.R."/>
            <person name="Egan A."/>
            <person name="El-Daye J."/>
            <person name="Escobedo L."/>
            <person name="Fernandez S."/>
            <person name="Fernando P.R."/>
            <person name="Flagg N."/>
            <person name="Forbes L.D."/>
            <person name="Fowler R.G."/>
            <person name="Fu Q."/>
            <person name="Gabisi R.A."/>
            <person name="Ganer J."/>
            <person name="Garbino Pronczuk A."/>
            <person name="Garcia R.M."/>
            <person name="Garner T."/>
            <person name="Garrett T.E."/>
            <person name="Gonzalez D.A."/>
            <person name="Hamid H."/>
            <person name="Hawkins E.S."/>
            <person name="Hirani K."/>
            <person name="Hogues M.E."/>
            <person name="Hollins B."/>
            <person name="Hsiao C.-H."/>
            <person name="Jabil R."/>
            <person name="James M.L."/>
            <person name="Jhangiani S.N."/>
            <person name="Johnson B."/>
            <person name="Johnson Q."/>
            <person name="Joshi V."/>
            <person name="Kalu J.B."/>
            <person name="Kam C."/>
            <person name="Kashfia A."/>
            <person name="Keebler J."/>
            <person name="Kisamo H."/>
            <person name="Kovar C.L."/>
            <person name="Lago L.A."/>
            <person name="Lai C.-Y."/>
            <person name="Laidlaw J."/>
            <person name="Lara F."/>
            <person name="Le T.-K."/>
            <person name="Lee S.L."/>
            <person name="Legall F.H."/>
            <person name="Lemon S.J."/>
            <person name="Lewis L.R."/>
            <person name="Li B."/>
            <person name="Liu Y."/>
            <person name="Liu Y.-S."/>
            <person name="Lopez J."/>
            <person name="Lozado R.J."/>
            <person name="Lu J."/>
            <person name="Madu R.C."/>
            <person name="Maheshwari M."/>
            <person name="Maheshwari R."/>
            <person name="Malloy K."/>
            <person name="Martinez E."/>
            <person name="Mathew T."/>
            <person name="Mercado I.C."/>
            <person name="Mercado C."/>
            <person name="Meyer B."/>
            <person name="Montgomery K."/>
            <person name="Morgan M.B."/>
            <person name="Munidasa M."/>
            <person name="Nazareth L.V."/>
            <person name="Nelson J."/>
            <person name="Ng B.M."/>
            <person name="Nguyen N.B."/>
            <person name="Nguyen P.Q."/>
            <person name="Nguyen T."/>
            <person name="Obregon M."/>
            <person name="Okwuonu G.O."/>
            <person name="Onwere C.G."/>
            <person name="Orozco G."/>
            <person name="Parra A."/>
            <person name="Patel S."/>
            <person name="Patil S."/>
            <person name="Perez A."/>
            <person name="Perez Y."/>
            <person name="Pham C."/>
            <person name="Primus E.L."/>
            <person name="Pu L.-L."/>
            <person name="Puazo M."/>
            <person name="Qin X."/>
            <person name="Quiroz J.B."/>
            <person name="Reese J."/>
            <person name="Richards S."/>
            <person name="Rives C.M."/>
            <person name="Robberts R."/>
            <person name="Ruiz S.J."/>
            <person name="Ruiz M.J."/>
            <person name="Santibanez J."/>
            <person name="Schneider B.W."/>
            <person name="Sisson I."/>
            <person name="Smith M."/>
            <person name="Sodergren E."/>
            <person name="Song X.-Z."/>
            <person name="Song B.B."/>
            <person name="Summersgill H."/>
            <person name="Thelus R."/>
            <person name="Thornton R.D."/>
            <person name="Trejos Z.Y."/>
            <person name="Usmani K."/>
            <person name="Vattathil S."/>
            <person name="Villasana D."/>
            <person name="Walker D.L."/>
            <person name="Wang S."/>
            <person name="Wang K."/>
            <person name="White C.S."/>
            <person name="Williams A.C."/>
            <person name="Williamson J."/>
            <person name="Wilson K."/>
            <person name="Woghiren I.O."/>
            <person name="Woodworth J.R."/>
            <person name="Worley K.C."/>
            <person name="Wright R.A."/>
            <person name="Wu W."/>
            <person name="Young L."/>
            <person name="Zhang L."/>
            <person name="Zhang J."/>
            <person name="Zhu Y."/>
            <person name="Muzny D.M."/>
            <person name="Weinstock G."/>
            <person name="Gibbs R.A."/>
        </authorList>
    </citation>
    <scope>NUCLEOTIDE SEQUENCE [LARGE SCALE GENOMIC DNA]</scope>
    <source>
        <strain evidence="14">LSR1</strain>
    </source>
</reference>
<dbReference type="RefSeq" id="XP_008184661.1">
    <property type="nucleotide sequence ID" value="XM_008186439.2"/>
</dbReference>
<keyword evidence="5 10" id="KW-1133">Transmembrane helix</keyword>
<keyword evidence="7 10" id="KW-0472">Membrane</keyword>
<keyword evidence="14" id="KW-1185">Reference proteome</keyword>
<evidence type="ECO:0000256" key="4">
    <source>
        <dbReference type="ARBA" id="ARBA00022729"/>
    </source>
</evidence>
<dbReference type="InterPro" id="IPR023311">
    <property type="entry name" value="Methusela_ecto_dom_2"/>
</dbReference>
<comment type="subcellular location">
    <subcellularLocation>
        <location evidence="1">Membrane</location>
        <topology evidence="1">Multi-pass membrane protein</topology>
    </subcellularLocation>
</comment>
<keyword evidence="6" id="KW-0297">G-protein coupled receptor</keyword>
<feature type="transmembrane region" description="Helical" evidence="10">
    <location>
        <begin position="371"/>
        <end position="394"/>
    </location>
</feature>
<feature type="transmembrane region" description="Helical" evidence="10">
    <location>
        <begin position="415"/>
        <end position="434"/>
    </location>
</feature>
<evidence type="ECO:0000256" key="8">
    <source>
        <dbReference type="ARBA" id="ARBA00023170"/>
    </source>
</evidence>
<keyword evidence="9" id="KW-0807">Transducer</keyword>
<dbReference type="GO" id="GO:0016020">
    <property type="term" value="C:membrane"/>
    <property type="evidence" value="ECO:0007669"/>
    <property type="project" value="UniProtKB-SubCell"/>
</dbReference>
<dbReference type="InterPro" id="IPR052808">
    <property type="entry name" value="GPCR_Mth-like"/>
</dbReference>
<dbReference type="PROSITE" id="PS50261">
    <property type="entry name" value="G_PROTEIN_RECEP_F2_4"/>
    <property type="match status" value="1"/>
</dbReference>
<organism evidence="13 14">
    <name type="scientific">Acyrthosiphon pisum</name>
    <name type="common">Pea aphid</name>
    <dbReference type="NCBI Taxonomy" id="7029"/>
    <lineage>
        <taxon>Eukaryota</taxon>
        <taxon>Metazoa</taxon>
        <taxon>Ecdysozoa</taxon>
        <taxon>Arthropoda</taxon>
        <taxon>Hexapoda</taxon>
        <taxon>Insecta</taxon>
        <taxon>Pterygota</taxon>
        <taxon>Neoptera</taxon>
        <taxon>Paraneoptera</taxon>
        <taxon>Hemiptera</taxon>
        <taxon>Sternorrhyncha</taxon>
        <taxon>Aphidomorpha</taxon>
        <taxon>Aphidoidea</taxon>
        <taxon>Aphididae</taxon>
        <taxon>Macrosiphini</taxon>
        <taxon>Acyrthosiphon</taxon>
    </lineage>
</organism>
<dbReference type="GeneID" id="100162913"/>
<dbReference type="EnsemblMetazoa" id="XM_008186439.2">
    <property type="protein sequence ID" value="XP_008184661.1"/>
    <property type="gene ID" value="LOC100162913"/>
</dbReference>
<evidence type="ECO:0000256" key="10">
    <source>
        <dbReference type="SAM" id="Phobius"/>
    </source>
</evidence>
<feature type="chain" id="PRO_5035935665" description="G-protein coupled receptors family 2 profile 2 domain-containing protein" evidence="11">
    <location>
        <begin position="27"/>
        <end position="457"/>
    </location>
</feature>
<dbReference type="PANTHER" id="PTHR46953">
    <property type="entry name" value="G-PROTEIN COUPLED RECEPTOR MTH-LIKE 1-RELATED"/>
    <property type="match status" value="1"/>
</dbReference>
<evidence type="ECO:0000256" key="5">
    <source>
        <dbReference type="ARBA" id="ARBA00022989"/>
    </source>
</evidence>
<keyword evidence="4 11" id="KW-0732">Signal</keyword>
<dbReference type="Proteomes" id="UP000007819">
    <property type="component" value="Chromosome X"/>
</dbReference>
<accession>A0A8R2B7A4</accession>
<sequence length="457" mass="51691">MNTVRSCLATTVAFLVVAIGWWAADAVVCCKSSSVATVGEDVIASCQNKNRTFHMVEAIGGGTCDDNRTAVPVRKCCPLGQTYDLSLDFCKPAELDGDAQSRRMMQKLRDVSRELDDAVMVGYNYGQPLCDAGYVLIDLPIKELLMESYRSGFGFLPGSCFDLTPSDELVALTCRTRDLYCGRGRYKCVPKCCKHNQMIVDAPNGPQCKQSMQSFKKYTYEKYYMLKEKNKTLLPYHVEFSCLHGGINRQWFILATDGRLYFVFDDLFIPDTEYCVDYSPVDNNIVALVCNDDPMFVITRPGNSIPLFYRASYVASVVCLALTLLVYNTLPSLRNVSSYYVKCYVGHQLVSHVCGIVQMSMKNIKGDACLIFGYITLFVFLSTLCWLNVIFFDLNWVIRCNMSTNRSTSTSIRTIMYHVYCWGISSIIVCTGFFSNQVRLSMSMYGCLFFRKFTQLF</sequence>
<feature type="signal peptide" evidence="11">
    <location>
        <begin position="1"/>
        <end position="26"/>
    </location>
</feature>
<name>A0A8R2B7A4_ACYPI</name>
<dbReference type="Gene3D" id="1.20.1070.10">
    <property type="entry name" value="Rhodopsin 7-helix transmembrane proteins"/>
    <property type="match status" value="1"/>
</dbReference>
<dbReference type="PANTHER" id="PTHR46953:SF1">
    <property type="entry name" value="G-PROTEIN COUPLED RECEPTOR MTH-LIKE 1-RELATED"/>
    <property type="match status" value="1"/>
</dbReference>
<proteinExistence type="inferred from homology"/>
<evidence type="ECO:0000256" key="1">
    <source>
        <dbReference type="ARBA" id="ARBA00004141"/>
    </source>
</evidence>
<dbReference type="GO" id="GO:0007166">
    <property type="term" value="P:cell surface receptor signaling pathway"/>
    <property type="evidence" value="ECO:0007669"/>
    <property type="project" value="InterPro"/>
</dbReference>
<feature type="transmembrane region" description="Helical" evidence="10">
    <location>
        <begin position="307"/>
        <end position="327"/>
    </location>
</feature>
<dbReference type="InterPro" id="IPR036272">
    <property type="entry name" value="Methuselah_N_sf"/>
</dbReference>
<dbReference type="SUPFAM" id="SSF63877">
    <property type="entry name" value="Methuselah ectodomain"/>
    <property type="match status" value="1"/>
</dbReference>
<dbReference type="AlphaFoldDB" id="A0A8R2B7A4"/>
<dbReference type="Gene3D" id="2.170.180.11">
    <property type="entry name" value="Methuselah ectodomain, domain 2"/>
    <property type="match status" value="1"/>
</dbReference>
<dbReference type="GO" id="GO:0004930">
    <property type="term" value="F:G protein-coupled receptor activity"/>
    <property type="evidence" value="ECO:0007669"/>
    <property type="project" value="UniProtKB-KW"/>
</dbReference>
<evidence type="ECO:0000256" key="6">
    <source>
        <dbReference type="ARBA" id="ARBA00023040"/>
    </source>
</evidence>